<dbReference type="PROSITE" id="PS50983">
    <property type="entry name" value="FE_B12_PBP"/>
    <property type="match status" value="1"/>
</dbReference>
<dbReference type="PANTHER" id="PTHR30535">
    <property type="entry name" value="VITAMIN B12-BINDING PROTEIN"/>
    <property type="match status" value="1"/>
</dbReference>
<evidence type="ECO:0000256" key="1">
    <source>
        <dbReference type="ARBA" id="ARBA00008814"/>
    </source>
</evidence>
<evidence type="ECO:0000259" key="4">
    <source>
        <dbReference type="PROSITE" id="PS50983"/>
    </source>
</evidence>
<proteinExistence type="inferred from homology"/>
<feature type="domain" description="Fe/B12 periplasmic-binding" evidence="4">
    <location>
        <begin position="69"/>
        <end position="319"/>
    </location>
</feature>
<feature type="transmembrane region" description="Helical" evidence="3">
    <location>
        <begin position="9"/>
        <end position="29"/>
    </location>
</feature>
<keyword evidence="6" id="KW-1185">Reference proteome</keyword>
<dbReference type="KEGG" id="salq:SYNTR_0856"/>
<dbReference type="InterPro" id="IPR002491">
    <property type="entry name" value="ABC_transptr_periplasmic_BD"/>
</dbReference>
<evidence type="ECO:0000256" key="2">
    <source>
        <dbReference type="ARBA" id="ARBA00022729"/>
    </source>
</evidence>
<dbReference type="SUPFAM" id="SSF53807">
    <property type="entry name" value="Helical backbone' metal receptor"/>
    <property type="match status" value="1"/>
</dbReference>
<evidence type="ECO:0000313" key="6">
    <source>
        <dbReference type="Proteomes" id="UP000426444"/>
    </source>
</evidence>
<keyword evidence="2" id="KW-0732">Signal</keyword>
<reference evidence="6" key="1">
    <citation type="journal article" date="2019" name="Microbiology">
        <title>Complete Genome Sequence of an Uncultured Bacterium of the Candidate Phylum Bipolaricaulota.</title>
        <authorList>
            <person name="Kadnikov V.V."/>
            <person name="Mardanov A.V."/>
            <person name="Beletsky A.V."/>
            <person name="Frank Y.A."/>
            <person name="Karnachuk O.V."/>
            <person name="Ravin N.V."/>
        </authorList>
    </citation>
    <scope>NUCLEOTIDE SEQUENCE [LARGE SCALE GENOMIC DNA]</scope>
</reference>
<dbReference type="InterPro" id="IPR054828">
    <property type="entry name" value="Vit_B12_bind_prot"/>
</dbReference>
<dbReference type="AlphaFoldDB" id="A0A6I6DAT2"/>
<name>A0A6I6DAT2_9FIRM</name>
<dbReference type="EMBL" id="CP046457">
    <property type="protein sequence ID" value="QGT99449.1"/>
    <property type="molecule type" value="Genomic_DNA"/>
</dbReference>
<dbReference type="Gene3D" id="3.40.50.1980">
    <property type="entry name" value="Nitrogenase molybdenum iron protein domain"/>
    <property type="match status" value="2"/>
</dbReference>
<dbReference type="GO" id="GO:0071281">
    <property type="term" value="P:cellular response to iron ion"/>
    <property type="evidence" value="ECO:0007669"/>
    <property type="project" value="TreeGrafter"/>
</dbReference>
<gene>
    <name evidence="5" type="ORF">SYNTR_0856</name>
</gene>
<keyword evidence="3" id="KW-0472">Membrane</keyword>
<protein>
    <submittedName>
        <fullName evidence="5">Vitamin B12 ABC transporter, substrate-binding protein BtuF</fullName>
    </submittedName>
</protein>
<comment type="similarity">
    <text evidence="1">Belongs to the bacterial solute-binding protein 8 family.</text>
</comment>
<organism evidence="5 6">
    <name type="scientific">Candidatus Syntrophocurvum alkaliphilum</name>
    <dbReference type="NCBI Taxonomy" id="2293317"/>
    <lineage>
        <taxon>Bacteria</taxon>
        <taxon>Bacillati</taxon>
        <taxon>Bacillota</taxon>
        <taxon>Clostridia</taxon>
        <taxon>Eubacteriales</taxon>
        <taxon>Syntrophomonadaceae</taxon>
        <taxon>Candidatus Syntrophocurvum</taxon>
    </lineage>
</organism>
<keyword evidence="3" id="KW-0812">Transmembrane</keyword>
<dbReference type="Pfam" id="PF01497">
    <property type="entry name" value="Peripla_BP_2"/>
    <property type="match status" value="1"/>
</dbReference>
<sequence length="321" mass="36027">MFIINKTNFSYNFIFILFVLLTAIVFITGCGSPDVSEKKQGNKVVDTDFSRTVIDVAGNEINIESKPIRIVSVIPSVTEILYDLGLEDKIVGVTENCDYPKIASKKKKVGDWNINLEKLISLEPDLVVGKHTTNEVLLNEISNLGINTLMIEAQNFEEIYKSFEIIAMATGTEDKAQDIITDMKTRIEAVEKKVITLGDKERKRVFFEVGWEPLYTVGLGSLQHEILDLAGGINVVDANKAWVKYSNEKLIEIDPDVIIMGTHPYYTAEDAKNRTGWSQLTAVKKDQVIDTIDTNILVRPTYRAVEGLEEVAKSLYPDLFN</sequence>
<dbReference type="NCBIfam" id="NF038402">
    <property type="entry name" value="TroA_like"/>
    <property type="match status" value="1"/>
</dbReference>
<dbReference type="Proteomes" id="UP000426444">
    <property type="component" value="Chromosome"/>
</dbReference>
<accession>A0A6I6DAT2</accession>
<dbReference type="PANTHER" id="PTHR30535:SF34">
    <property type="entry name" value="MOLYBDATE-BINDING PROTEIN MOLA"/>
    <property type="match status" value="1"/>
</dbReference>
<dbReference type="PROSITE" id="PS51257">
    <property type="entry name" value="PROKAR_LIPOPROTEIN"/>
    <property type="match status" value="1"/>
</dbReference>
<dbReference type="InterPro" id="IPR050902">
    <property type="entry name" value="ABC_Transporter_SBP"/>
</dbReference>
<evidence type="ECO:0000313" key="5">
    <source>
        <dbReference type="EMBL" id="QGT99449.1"/>
    </source>
</evidence>
<keyword evidence="3" id="KW-1133">Transmembrane helix</keyword>
<evidence type="ECO:0000256" key="3">
    <source>
        <dbReference type="SAM" id="Phobius"/>
    </source>
</evidence>